<evidence type="ECO:0000313" key="7">
    <source>
        <dbReference type="Proteomes" id="UP000215914"/>
    </source>
</evidence>
<dbReference type="EMBL" id="MNCJ02000317">
    <property type="protein sequence ID" value="KAF5818279.1"/>
    <property type="molecule type" value="Genomic_DNA"/>
</dbReference>
<dbReference type="EMBL" id="CM007891">
    <property type="protein sequence ID" value="OTG34287.1"/>
    <property type="molecule type" value="Genomic_DNA"/>
</dbReference>
<sequence>MDGGDEKLTELKKAFAEVILNTAKEAAARIMVSQRKVLRLEIELKQAKEKALQMFMRLKQMMDAKNREAEMTSQAQQEKIEELEAQLQEAEDIVTVLREELSAAHAKRERAPQNSDKDVGKKGHTYYIFPSLKSRVNDKDLPAIILRGKGRKRNRSECTHAGENLHKDPSLVNEEEKDRKRRRSSGQVDRISCVSVSNAFSRLRKELERAPTRPPTPIREELVPTGREMPLHSETQLTGSRVIKYTYQRKRKQGTNGSDLSKKLKNKNAALETGKVILEKSTPEEIEKVIPIETLTQETENVILTAESTEVEIGKVISTEESTEETEKVIPTEESSKEENVEQLG</sequence>
<dbReference type="PANTHER" id="PTHR34778:SF2">
    <property type="entry name" value="OS02G0580700 PROTEIN"/>
    <property type="match status" value="1"/>
</dbReference>
<evidence type="ECO:0000313" key="4">
    <source>
        <dbReference type="EMBL" id="KAF5818279.1"/>
    </source>
</evidence>
<feature type="region of interest" description="Disordered" evidence="2">
    <location>
        <begin position="205"/>
        <end position="237"/>
    </location>
</feature>
<evidence type="ECO:0000313" key="5">
    <source>
        <dbReference type="EMBL" id="OTG34287.1"/>
    </source>
</evidence>
<dbReference type="EMBL" id="MNCJ02000317">
    <property type="protein sequence ID" value="KAF5818278.1"/>
    <property type="molecule type" value="Genomic_DNA"/>
</dbReference>
<reference evidence="3" key="3">
    <citation type="submission" date="2020-06" db="EMBL/GenBank/DDBJ databases">
        <title>Helianthus annuus Genome sequencing and assembly Release 2.</title>
        <authorList>
            <person name="Gouzy J."/>
            <person name="Langlade N."/>
            <person name="Munos S."/>
        </authorList>
    </citation>
    <scope>NUCLEOTIDE SEQUENCE</scope>
    <source>
        <tissue evidence="3">Leaves</tissue>
    </source>
</reference>
<dbReference type="AlphaFoldDB" id="A0A251VF80"/>
<reference evidence="3 7" key="1">
    <citation type="journal article" date="2017" name="Nature">
        <title>The sunflower genome provides insights into oil metabolism, flowering and Asterid evolution.</title>
        <authorList>
            <person name="Badouin H."/>
            <person name="Gouzy J."/>
            <person name="Grassa C.J."/>
            <person name="Murat F."/>
            <person name="Staton S.E."/>
            <person name="Cottret L."/>
            <person name="Lelandais-Briere C."/>
            <person name="Owens G.L."/>
            <person name="Carrere S."/>
            <person name="Mayjonade B."/>
            <person name="Legrand L."/>
            <person name="Gill N."/>
            <person name="Kane N.C."/>
            <person name="Bowers J.E."/>
            <person name="Hubner S."/>
            <person name="Bellec A."/>
            <person name="Berard A."/>
            <person name="Berges H."/>
            <person name="Blanchet N."/>
            <person name="Boniface M.C."/>
            <person name="Brunel D."/>
            <person name="Catrice O."/>
            <person name="Chaidir N."/>
            <person name="Claudel C."/>
            <person name="Donnadieu C."/>
            <person name="Faraut T."/>
            <person name="Fievet G."/>
            <person name="Helmstetter N."/>
            <person name="King M."/>
            <person name="Knapp S.J."/>
            <person name="Lai Z."/>
            <person name="Le Paslier M.C."/>
            <person name="Lippi Y."/>
            <person name="Lorenzon L."/>
            <person name="Mandel J.R."/>
            <person name="Marage G."/>
            <person name="Marchand G."/>
            <person name="Marquand E."/>
            <person name="Bret-Mestries E."/>
            <person name="Morien E."/>
            <person name="Nambeesan S."/>
            <person name="Nguyen T."/>
            <person name="Pegot-Espagnet P."/>
            <person name="Pouilly N."/>
            <person name="Raftis F."/>
            <person name="Sallet E."/>
            <person name="Schiex T."/>
            <person name="Thomas J."/>
            <person name="Vandecasteele C."/>
            <person name="Vares D."/>
            <person name="Vear F."/>
            <person name="Vautrin S."/>
            <person name="Crespi M."/>
            <person name="Mangin B."/>
            <person name="Burke J.M."/>
            <person name="Salse J."/>
            <person name="Munos S."/>
            <person name="Vincourt P."/>
            <person name="Rieseberg L.H."/>
            <person name="Langlade N.B."/>
        </authorList>
    </citation>
    <scope>NUCLEOTIDE SEQUENCE [LARGE SCALE GENOMIC DNA]</scope>
    <source>
        <strain evidence="7">cv. SF193</strain>
        <tissue evidence="3">Leaves</tissue>
    </source>
</reference>
<keyword evidence="7" id="KW-1185">Reference proteome</keyword>
<evidence type="ECO:0000313" key="6">
    <source>
        <dbReference type="EMBL" id="OTG34392.1"/>
    </source>
</evidence>
<organism evidence="5 7">
    <name type="scientific">Helianthus annuus</name>
    <name type="common">Common sunflower</name>
    <dbReference type="NCBI Taxonomy" id="4232"/>
    <lineage>
        <taxon>Eukaryota</taxon>
        <taxon>Viridiplantae</taxon>
        <taxon>Streptophyta</taxon>
        <taxon>Embryophyta</taxon>
        <taxon>Tracheophyta</taxon>
        <taxon>Spermatophyta</taxon>
        <taxon>Magnoliopsida</taxon>
        <taxon>eudicotyledons</taxon>
        <taxon>Gunneridae</taxon>
        <taxon>Pentapetalae</taxon>
        <taxon>asterids</taxon>
        <taxon>campanulids</taxon>
        <taxon>Asterales</taxon>
        <taxon>Asteraceae</taxon>
        <taxon>Asteroideae</taxon>
        <taxon>Heliantheae alliance</taxon>
        <taxon>Heliantheae</taxon>
        <taxon>Helianthus</taxon>
    </lineage>
</organism>
<protein>
    <submittedName>
        <fullName evidence="5">Uncharacterized protein</fullName>
    </submittedName>
</protein>
<dbReference type="Gramene" id="mRNA:HanXRQr2_Chr02g0063191">
    <property type="protein sequence ID" value="mRNA:HanXRQr2_Chr02g0063191"/>
    <property type="gene ID" value="HanXRQr2_Chr02g0063191"/>
</dbReference>
<evidence type="ECO:0000256" key="2">
    <source>
        <dbReference type="SAM" id="MobiDB-lite"/>
    </source>
</evidence>
<dbReference type="Gramene" id="mRNA:HanXRQr2_Chr02g0063181">
    <property type="protein sequence ID" value="mRNA:HanXRQr2_Chr02g0063181"/>
    <property type="gene ID" value="HanXRQr2_Chr02g0063181"/>
</dbReference>
<accession>A0A251VF80</accession>
<reference evidence="5" key="2">
    <citation type="submission" date="2017-02" db="EMBL/GenBank/DDBJ databases">
        <title>Sunflower complete genome.</title>
        <authorList>
            <person name="Langlade N."/>
            <person name="Munos S."/>
        </authorList>
    </citation>
    <scope>NUCLEOTIDE SEQUENCE [LARGE SCALE GENOMIC DNA]</scope>
    <source>
        <tissue evidence="5">Leaves</tissue>
    </source>
</reference>
<feature type="region of interest" description="Disordered" evidence="2">
    <location>
        <begin position="318"/>
        <end position="345"/>
    </location>
</feature>
<feature type="region of interest" description="Disordered" evidence="2">
    <location>
        <begin position="151"/>
        <end position="189"/>
    </location>
</feature>
<name>A0A251VF80_HELAN</name>
<feature type="compositionally biased region" description="Basic and acidic residues" evidence="2">
    <location>
        <begin position="325"/>
        <end position="345"/>
    </location>
</feature>
<proteinExistence type="predicted"/>
<keyword evidence="1" id="KW-0175">Coiled coil</keyword>
<gene>
    <name evidence="5" type="ORF">HannXRQ_Chr02g0044081</name>
    <name evidence="6" type="ORF">HannXRQ_Chr02g0045311</name>
    <name evidence="3" type="ORF">HanXRQr2_Chr02g0063181</name>
    <name evidence="4" type="ORF">HanXRQr2_Chr02g0063191</name>
</gene>
<evidence type="ECO:0000313" key="3">
    <source>
        <dbReference type="EMBL" id="KAF5818278.1"/>
    </source>
</evidence>
<feature type="compositionally biased region" description="Basic and acidic residues" evidence="2">
    <location>
        <begin position="155"/>
        <end position="178"/>
    </location>
</feature>
<dbReference type="EMBL" id="CM007891">
    <property type="protein sequence ID" value="OTG34392.1"/>
    <property type="molecule type" value="Genomic_DNA"/>
</dbReference>
<dbReference type="Proteomes" id="UP000215914">
    <property type="component" value="Chromosome 2"/>
</dbReference>
<dbReference type="FunCoup" id="A0A251VF80">
    <property type="interactions" value="244"/>
</dbReference>
<dbReference type="OrthoDB" id="657513at2759"/>
<feature type="coiled-coil region" evidence="1">
    <location>
        <begin position="30"/>
        <end position="107"/>
    </location>
</feature>
<dbReference type="PANTHER" id="PTHR34778">
    <property type="entry name" value="OS02G0580700 PROTEIN"/>
    <property type="match status" value="1"/>
</dbReference>
<evidence type="ECO:0000256" key="1">
    <source>
        <dbReference type="SAM" id="Coils"/>
    </source>
</evidence>
<dbReference type="STRING" id="4232.A0A251VF80"/>